<dbReference type="Pfam" id="PF00023">
    <property type="entry name" value="Ank"/>
    <property type="match status" value="1"/>
</dbReference>
<feature type="compositionally biased region" description="Basic and acidic residues" evidence="6">
    <location>
        <begin position="418"/>
        <end position="427"/>
    </location>
</feature>
<dbReference type="CTD" id="30971"/>
<organism evidence="9 10">
    <name type="scientific">Hyalella azteca</name>
    <name type="common">Amphipod</name>
    <dbReference type="NCBI Taxonomy" id="294128"/>
    <lineage>
        <taxon>Eukaryota</taxon>
        <taxon>Metazoa</taxon>
        <taxon>Ecdysozoa</taxon>
        <taxon>Arthropoda</taxon>
        <taxon>Crustacea</taxon>
        <taxon>Multicrustacea</taxon>
        <taxon>Malacostraca</taxon>
        <taxon>Eumalacostraca</taxon>
        <taxon>Peracarida</taxon>
        <taxon>Amphipoda</taxon>
        <taxon>Senticaudata</taxon>
        <taxon>Talitrida</taxon>
        <taxon>Talitroidea</taxon>
        <taxon>Hyalellidae</taxon>
        <taxon>Hyalella</taxon>
    </lineage>
</organism>
<dbReference type="PANTHER" id="PTHR46307">
    <property type="entry name" value="G9A, ISOFORM B"/>
    <property type="match status" value="1"/>
</dbReference>
<dbReference type="InterPro" id="IPR046341">
    <property type="entry name" value="SET_dom_sf"/>
</dbReference>
<feature type="compositionally biased region" description="Basic and acidic residues" evidence="6">
    <location>
        <begin position="931"/>
        <end position="940"/>
    </location>
</feature>
<dbReference type="InterPro" id="IPR002110">
    <property type="entry name" value="Ankyrin_rpt"/>
</dbReference>
<dbReference type="PANTHER" id="PTHR46307:SF4">
    <property type="entry name" value="G9A, ISOFORM B"/>
    <property type="match status" value="1"/>
</dbReference>
<dbReference type="InterPro" id="IPR007728">
    <property type="entry name" value="Pre-SET_dom"/>
</dbReference>
<feature type="compositionally biased region" description="Basic and acidic residues" evidence="6">
    <location>
        <begin position="85"/>
        <end position="96"/>
    </location>
</feature>
<dbReference type="CDD" id="cd10543">
    <property type="entry name" value="SET_EHMT"/>
    <property type="match status" value="1"/>
</dbReference>
<feature type="repeat" description="ANK" evidence="5">
    <location>
        <begin position="1747"/>
        <end position="1779"/>
    </location>
</feature>
<accession>A0A8B7P4Z5</accession>
<evidence type="ECO:0000259" key="7">
    <source>
        <dbReference type="PROSITE" id="PS50280"/>
    </source>
</evidence>
<dbReference type="SMART" id="SM00317">
    <property type="entry name" value="SET"/>
    <property type="match status" value="1"/>
</dbReference>
<dbReference type="GO" id="GO:0008270">
    <property type="term" value="F:zinc ion binding"/>
    <property type="evidence" value="ECO:0007669"/>
    <property type="project" value="InterPro"/>
</dbReference>
<feature type="compositionally biased region" description="Low complexity" evidence="6">
    <location>
        <begin position="1368"/>
        <end position="1382"/>
    </location>
</feature>
<dbReference type="OrthoDB" id="616263at2759"/>
<feature type="compositionally biased region" description="Basic and acidic residues" evidence="6">
    <location>
        <begin position="670"/>
        <end position="693"/>
    </location>
</feature>
<evidence type="ECO:0000259" key="8">
    <source>
        <dbReference type="PROSITE" id="PS50867"/>
    </source>
</evidence>
<keyword evidence="3" id="KW-0808">Transferase</keyword>
<dbReference type="PROSITE" id="PS50280">
    <property type="entry name" value="SET"/>
    <property type="match status" value="1"/>
</dbReference>
<feature type="repeat" description="ANK" evidence="5">
    <location>
        <begin position="1916"/>
        <end position="1948"/>
    </location>
</feature>
<feature type="compositionally biased region" description="Low complexity" evidence="6">
    <location>
        <begin position="333"/>
        <end position="363"/>
    </location>
</feature>
<feature type="region of interest" description="Disordered" evidence="6">
    <location>
        <begin position="114"/>
        <end position="152"/>
    </location>
</feature>
<comment type="subcellular location">
    <subcellularLocation>
        <location evidence="1">Chromosome</location>
    </subcellularLocation>
</comment>
<dbReference type="InterPro" id="IPR043550">
    <property type="entry name" value="EHMT1/EHMT2"/>
</dbReference>
<dbReference type="Proteomes" id="UP000694843">
    <property type="component" value="Unplaced"/>
</dbReference>
<feature type="region of interest" description="Disordered" evidence="6">
    <location>
        <begin position="1182"/>
        <end position="1203"/>
    </location>
</feature>
<feature type="compositionally biased region" description="Basic and acidic residues" evidence="6">
    <location>
        <begin position="899"/>
        <end position="909"/>
    </location>
</feature>
<dbReference type="SMART" id="SM00468">
    <property type="entry name" value="PreSET"/>
    <property type="match status" value="1"/>
</dbReference>
<feature type="compositionally biased region" description="Basic and acidic residues" evidence="6">
    <location>
        <begin position="1383"/>
        <end position="1393"/>
    </location>
</feature>
<feature type="repeat" description="ANK" evidence="5">
    <location>
        <begin position="1850"/>
        <end position="1882"/>
    </location>
</feature>
<feature type="compositionally biased region" description="Polar residues" evidence="6">
    <location>
        <begin position="527"/>
        <end position="544"/>
    </location>
</feature>
<keyword evidence="2" id="KW-0158">Chromosome</keyword>
<feature type="compositionally biased region" description="Basic and acidic residues" evidence="6">
    <location>
        <begin position="584"/>
        <end position="613"/>
    </location>
</feature>
<evidence type="ECO:0000313" key="9">
    <source>
        <dbReference type="Proteomes" id="UP000694843"/>
    </source>
</evidence>
<feature type="compositionally biased region" description="Low complexity" evidence="6">
    <location>
        <begin position="1090"/>
        <end position="1103"/>
    </location>
</feature>
<feature type="compositionally biased region" description="Polar residues" evidence="6">
    <location>
        <begin position="1395"/>
        <end position="1406"/>
    </location>
</feature>
<dbReference type="FunFam" id="2.170.270.10:FF:000005">
    <property type="entry name" value="Euchromatic histone-lysine N-methyltransferase 2"/>
    <property type="match status" value="1"/>
</dbReference>
<dbReference type="PROSITE" id="PS50088">
    <property type="entry name" value="ANK_REPEAT"/>
    <property type="match status" value="5"/>
</dbReference>
<dbReference type="CDD" id="cd20905">
    <property type="entry name" value="EHMT_ZBD"/>
    <property type="match status" value="1"/>
</dbReference>
<keyword evidence="3" id="KW-0489">Methyltransferase</keyword>
<dbReference type="SUPFAM" id="SSF48403">
    <property type="entry name" value="Ankyrin repeat"/>
    <property type="match status" value="1"/>
</dbReference>
<evidence type="ECO:0000313" key="10">
    <source>
        <dbReference type="RefSeq" id="XP_018021022.1"/>
    </source>
</evidence>
<dbReference type="InterPro" id="IPR047762">
    <property type="entry name" value="EHMT_CRR"/>
</dbReference>
<evidence type="ECO:0000256" key="3">
    <source>
        <dbReference type="ARBA" id="ARBA00022603"/>
    </source>
</evidence>
<feature type="region of interest" description="Disordered" evidence="6">
    <location>
        <begin position="1"/>
        <end position="44"/>
    </location>
</feature>
<dbReference type="GO" id="GO:0000785">
    <property type="term" value="C:chromatin"/>
    <property type="evidence" value="ECO:0007669"/>
    <property type="project" value="TreeGrafter"/>
</dbReference>
<feature type="region of interest" description="Disordered" evidence="6">
    <location>
        <begin position="74"/>
        <end position="97"/>
    </location>
</feature>
<feature type="region of interest" description="Disordered" evidence="6">
    <location>
        <begin position="1060"/>
        <end position="1106"/>
    </location>
</feature>
<feature type="repeat" description="ANK" evidence="5">
    <location>
        <begin position="1780"/>
        <end position="1812"/>
    </location>
</feature>
<dbReference type="InterPro" id="IPR001214">
    <property type="entry name" value="SET_dom"/>
</dbReference>
<name>A0A8B7P4Z5_HYAAZ</name>
<dbReference type="SMART" id="SM00248">
    <property type="entry name" value="ANK"/>
    <property type="match status" value="7"/>
</dbReference>
<dbReference type="Pfam" id="PF12796">
    <property type="entry name" value="Ank_2"/>
    <property type="match status" value="2"/>
</dbReference>
<feature type="compositionally biased region" description="Low complexity" evidence="6">
    <location>
        <begin position="882"/>
        <end position="891"/>
    </location>
</feature>
<dbReference type="PROSITE" id="PS50297">
    <property type="entry name" value="ANK_REP_REGION"/>
    <property type="match status" value="4"/>
</dbReference>
<evidence type="ECO:0000256" key="6">
    <source>
        <dbReference type="SAM" id="MobiDB-lite"/>
    </source>
</evidence>
<dbReference type="RefSeq" id="XP_018021022.1">
    <property type="nucleotide sequence ID" value="XM_018165533.2"/>
</dbReference>
<dbReference type="Pfam" id="PF00856">
    <property type="entry name" value="SET"/>
    <property type="match status" value="1"/>
</dbReference>
<feature type="compositionally biased region" description="Polar residues" evidence="6">
    <location>
        <begin position="1078"/>
        <end position="1089"/>
    </location>
</feature>
<dbReference type="GO" id="GO:0046974">
    <property type="term" value="F:histone H3K9 methyltransferase activity"/>
    <property type="evidence" value="ECO:0007669"/>
    <property type="project" value="TreeGrafter"/>
</dbReference>
<dbReference type="Pfam" id="PF21533">
    <property type="entry name" value="EHMT1-2_CRR"/>
    <property type="match status" value="1"/>
</dbReference>
<evidence type="ECO:0000256" key="1">
    <source>
        <dbReference type="ARBA" id="ARBA00004286"/>
    </source>
</evidence>
<evidence type="ECO:0000256" key="2">
    <source>
        <dbReference type="ARBA" id="ARBA00022454"/>
    </source>
</evidence>
<dbReference type="GO" id="GO:0000122">
    <property type="term" value="P:negative regulation of transcription by RNA polymerase II"/>
    <property type="evidence" value="ECO:0007669"/>
    <property type="project" value="TreeGrafter"/>
</dbReference>
<feature type="region of interest" description="Disordered" evidence="6">
    <location>
        <begin position="1354"/>
        <end position="1418"/>
    </location>
</feature>
<feature type="region of interest" description="Disordered" evidence="6">
    <location>
        <begin position="333"/>
        <end position="365"/>
    </location>
</feature>
<gene>
    <name evidence="10" type="primary">LOC108677317</name>
</gene>
<feature type="compositionally biased region" description="Polar residues" evidence="6">
    <location>
        <begin position="919"/>
        <end position="930"/>
    </location>
</feature>
<feature type="region of interest" description="Disordered" evidence="6">
    <location>
        <begin position="828"/>
        <end position="849"/>
    </location>
</feature>
<feature type="compositionally biased region" description="Basic and acidic residues" evidence="6">
    <location>
        <begin position="396"/>
        <end position="405"/>
    </location>
</feature>
<dbReference type="Gene3D" id="1.25.40.20">
    <property type="entry name" value="Ankyrin repeat-containing domain"/>
    <property type="match status" value="3"/>
</dbReference>
<dbReference type="Gene3D" id="2.170.270.10">
    <property type="entry name" value="SET domain"/>
    <property type="match status" value="1"/>
</dbReference>
<keyword evidence="5" id="KW-0040">ANK repeat</keyword>
<dbReference type="GO" id="GO:0005634">
    <property type="term" value="C:nucleus"/>
    <property type="evidence" value="ECO:0007669"/>
    <property type="project" value="InterPro"/>
</dbReference>
<keyword evidence="9" id="KW-1185">Reference proteome</keyword>
<feature type="region of interest" description="Disordered" evidence="6">
    <location>
        <begin position="523"/>
        <end position="627"/>
    </location>
</feature>
<feature type="region of interest" description="Disordered" evidence="6">
    <location>
        <begin position="1244"/>
        <end position="1292"/>
    </location>
</feature>
<dbReference type="GeneID" id="108677317"/>
<feature type="compositionally biased region" description="Basic and acidic residues" evidence="6">
    <location>
        <begin position="557"/>
        <end position="571"/>
    </location>
</feature>
<evidence type="ECO:0000256" key="5">
    <source>
        <dbReference type="PROSITE-ProRule" id="PRU00023"/>
    </source>
</evidence>
<dbReference type="GO" id="GO:0032259">
    <property type="term" value="P:methylation"/>
    <property type="evidence" value="ECO:0007669"/>
    <property type="project" value="UniProtKB-KW"/>
</dbReference>
<feature type="region of interest" description="Disordered" evidence="6">
    <location>
        <begin position="1648"/>
        <end position="1669"/>
    </location>
</feature>
<proteinExistence type="predicted"/>
<dbReference type="PROSITE" id="PS50867">
    <property type="entry name" value="PRE_SET"/>
    <property type="match status" value="1"/>
</dbReference>
<dbReference type="InterPro" id="IPR036770">
    <property type="entry name" value="Ankyrin_rpt-contain_sf"/>
</dbReference>
<evidence type="ECO:0000256" key="4">
    <source>
        <dbReference type="ARBA" id="ARBA00022691"/>
    </source>
</evidence>
<feature type="region of interest" description="Disordered" evidence="6">
    <location>
        <begin position="669"/>
        <end position="701"/>
    </location>
</feature>
<feature type="compositionally biased region" description="Basic residues" evidence="6">
    <location>
        <begin position="428"/>
        <end position="438"/>
    </location>
</feature>
<sequence>MSSASGTGGEGDASKTERRASLTRTTRSRSSSKRGNIPVRLTRSSIYNHPAIATPVEETILSAPAEVSDDILDTKDTYVSEAESPDPHETDKERSTFEVCITQPVLVLERQFVSEGEASTDTRRDLEIAETSQVFKKEDIEEEEDDVSTDSSGAVLDILNIASDIMPQKDALESQEECSSVTSNSDLDQTSAILAGTETRKALADQIDEMAGKEDKKKVLELMSLNFNSSADVEKAKELICETLAAKEKKATTRKSKKRRLELMLMELAESGDASTSKDGNSKYALLKTNPITHALKRVRKEPITSPPSMTSPTSIIVTSPAFLSLPSPSFTGLTSKSTTPSLRSLKSLTSSSGNSLIASTSSDLSLPTQSLSATAVTSIAIATSPALKRVRRGDRRSGSEKDSSEETTSLSEASEAESNKTDENSGLKKKSKVKSRKVSAAMDESANSSIGTPAESESDIAPSVEMKKIVLLPARVGRGRGRGRGKAIDLILYGNSHNEDVQTTLSSRLKSRSRPTRLSLPYITPVSEQSSISERDASPSSDDFNPDFTPRTSTSKLHEGRLVRSSENEKNVSWISRRRQARAKLDKGTSVEPIKLEDGKDLENKDLFDSSKGESSSTDMTGDELPDITQPIIAKTIAAPEFAEKTVKFNRKRVAAKQVTNSSSCDLADDQKNVVDNESEVHNEKNVTEKMKNVARKSQVKTIDVTDEAISLRGRKRKSHTSALEEDDMVCTRRSRSSTPVNVMSGTKLLETSRLARKKFASRENSIEDVPQNPIEVGKEEITHEIVEAKHENDVSLHSSEITAVGDGLVLRNSSVEAELERDLKASAAEMEESSLFDSSVKPAAVATKRKKKYFRGLKYSFSSSAERKRKQAREARKAAEAASEASSSSIVADDEPGSERTDDKSIKTEGGIDNASVDASKSYGISAQTERDSSDHIKTPVAPELSATEAKKALLASTLSDIDKNNVLAATENEVCSDPIPSDASPANSKQVTIVRRSMSVDEGTKNQVENLIQSSPSASLSVVMNSPSLALKLSPLSLLKPSAALDDSKNDETLSVSLATPFGSPQKGYSDEVSPPSTDVSARSLTINSPSVSISPNNESGYRRWSLQEPASMDSTSSATRSPVKQPTLDFLRSLSLVRTEDVKFMREEAIKKSENRPKIDLHSLTAAMNKKKKPIKLKRNNEVGRQSSSCSSEKKQDVHDAENPYTFVASPPKIVSLRSRDPIASESASENLPITAMRSTRRKACGGGRKQLDMTTPLDADKSSVETSPLKTKEGTSECATSSPFKSDANDMVKFQTNIPQGGANLDTEVRQEENNVLEESPKTFDLPTKTKCIANSDDSGTIIDRNAREATEEETTLNIKHQPSVLSRSHSSPASPRSKTDVVKEAIGEQRTNSCNESGVETPTAPPACAQITPGAAPGVEHQGSYLSDSSVSSAAATGSVILEGGVRKSRRIGKLHSTPQLPQPLAIAAPAAGDHPLNDGSQERVDVACEELREVLCKCRVQHNPLASLPGGPIYCQAIDSFDGRMLGCCNIVKKNTYLRVSGKIPFLLLCDIHRQRLRRHNCCPGCGLFCTQGVFLECRWSEGITHHYHRLCGVSSPSADGALLCPHCGSSDAPAEVLLDLKLARKPVVYLEQHQEKKASSGARMSWTSKGELSPDASLEDAGPELALGESGKVVSAGKLAPSLDRDKLEAAIISVSAGKPPNIKCTPKSLYYATKHGDLEKVLQVLSGGVDPNSRLKDHNQTGLHMAATMGNVAIAHVLVMAGAALDVTDSSLFTPLMIAVQKHHNNVVHYLVAAGAELQIKTNEGMTCLHLAAKLGNLTGCRHLLDSGRLSRHAINMQDEGGWTPLVWGSENRHIAVVKFLLERGANAQLCDVEQNTALHWAALSGCTRICAMLLDRGCSLHSMNAYRDTPLHIAARQNHRDAVVLLLARGATLDCLNSKGQTPLECALPDSEVYLQLTLNHKLRQMMHDKNHRSNTVLSSDIAAGKEQVPIPCINGVDDEPLPRNYLYIAENTEAANINIDRSITSLKWCQCTDGCNSGDCGCTQLNFRCWYDPEGRLLPDFNYLDPPMIFECNRACGCNKLSCNNRVVQHGITAHLQLFRTTNKGWGVRALKRILKGSYVCEYVGEIITDLEADQRQDDSYLFDLDNRDSETFCLDARNYGNVARFINHLCAPNLTPVKVFLDHQDLAFPRIALYASRDIEAEEELGFDYGEKFWMIKYKQFTCTCGGETCRYSASAIHATLDKYQARLLESGTALSPQRRTSSSENST</sequence>
<feature type="region of interest" description="Disordered" evidence="6">
    <location>
        <begin position="864"/>
        <end position="948"/>
    </location>
</feature>
<dbReference type="SUPFAM" id="SSF82199">
    <property type="entry name" value="SET domain"/>
    <property type="match status" value="1"/>
</dbReference>
<feature type="compositionally biased region" description="Gly residues" evidence="6">
    <location>
        <begin position="1"/>
        <end position="11"/>
    </location>
</feature>
<dbReference type="KEGG" id="hazt:108677317"/>
<feature type="domain" description="SET" evidence="7">
    <location>
        <begin position="2105"/>
        <end position="2222"/>
    </location>
</feature>
<dbReference type="GO" id="GO:0002039">
    <property type="term" value="F:p53 binding"/>
    <property type="evidence" value="ECO:0007669"/>
    <property type="project" value="InterPro"/>
</dbReference>
<feature type="region of interest" description="Disordered" evidence="6">
    <location>
        <begin position="389"/>
        <end position="462"/>
    </location>
</feature>
<reference evidence="10" key="1">
    <citation type="submission" date="2025-08" db="UniProtKB">
        <authorList>
            <consortium name="RefSeq"/>
        </authorList>
    </citation>
    <scope>IDENTIFICATION</scope>
    <source>
        <tissue evidence="10">Whole organism</tissue>
    </source>
</reference>
<keyword evidence="4" id="KW-0949">S-adenosyl-L-methionine</keyword>
<feature type="repeat" description="ANK" evidence="5">
    <location>
        <begin position="1883"/>
        <end position="1915"/>
    </location>
</feature>
<dbReference type="Pfam" id="PF05033">
    <property type="entry name" value="Pre-SET"/>
    <property type="match status" value="1"/>
</dbReference>
<protein>
    <submittedName>
        <fullName evidence="10">Titin homolog</fullName>
    </submittedName>
</protein>
<feature type="region of interest" description="Disordered" evidence="6">
    <location>
        <begin position="715"/>
        <end position="743"/>
    </location>
</feature>
<feature type="domain" description="Pre-SET" evidence="8">
    <location>
        <begin position="2038"/>
        <end position="2102"/>
    </location>
</feature>